<dbReference type="InterPro" id="IPR023772">
    <property type="entry name" value="DNA-bd_HTH_TetR-type_CS"/>
</dbReference>
<proteinExistence type="predicted"/>
<keyword evidence="7" id="KW-1185">Reference proteome</keyword>
<evidence type="ECO:0000256" key="1">
    <source>
        <dbReference type="ARBA" id="ARBA00023015"/>
    </source>
</evidence>
<dbReference type="SUPFAM" id="SSF46689">
    <property type="entry name" value="Homeodomain-like"/>
    <property type="match status" value="1"/>
</dbReference>
<evidence type="ECO:0000256" key="2">
    <source>
        <dbReference type="ARBA" id="ARBA00023125"/>
    </source>
</evidence>
<dbReference type="InterPro" id="IPR009057">
    <property type="entry name" value="Homeodomain-like_sf"/>
</dbReference>
<comment type="caution">
    <text evidence="6">The sequence shown here is derived from an EMBL/GenBank/DDBJ whole genome shotgun (WGS) entry which is preliminary data.</text>
</comment>
<evidence type="ECO:0000256" key="4">
    <source>
        <dbReference type="PROSITE-ProRule" id="PRU00335"/>
    </source>
</evidence>
<dbReference type="EMBL" id="BAABJP010000004">
    <property type="protein sequence ID" value="GAA5148292.1"/>
    <property type="molecule type" value="Genomic_DNA"/>
</dbReference>
<dbReference type="Pfam" id="PF17754">
    <property type="entry name" value="TetR_C_14"/>
    <property type="match status" value="1"/>
</dbReference>
<dbReference type="Gene3D" id="1.10.357.10">
    <property type="entry name" value="Tetracycline Repressor, domain 2"/>
    <property type="match status" value="1"/>
</dbReference>
<dbReference type="PANTHER" id="PTHR30055">
    <property type="entry name" value="HTH-TYPE TRANSCRIPTIONAL REGULATOR RUTR"/>
    <property type="match status" value="1"/>
</dbReference>
<dbReference type="InterPro" id="IPR050109">
    <property type="entry name" value="HTH-type_TetR-like_transc_reg"/>
</dbReference>
<feature type="domain" description="HTH tetR-type" evidence="5">
    <location>
        <begin position="12"/>
        <end position="72"/>
    </location>
</feature>
<gene>
    <name evidence="6" type="ORF">GCM10023321_10340</name>
</gene>
<organism evidence="6 7">
    <name type="scientific">Pseudonocardia eucalypti</name>
    <dbReference type="NCBI Taxonomy" id="648755"/>
    <lineage>
        <taxon>Bacteria</taxon>
        <taxon>Bacillati</taxon>
        <taxon>Actinomycetota</taxon>
        <taxon>Actinomycetes</taxon>
        <taxon>Pseudonocardiales</taxon>
        <taxon>Pseudonocardiaceae</taxon>
        <taxon>Pseudonocardia</taxon>
    </lineage>
</organism>
<keyword evidence="2 4" id="KW-0238">DNA-binding</keyword>
<dbReference type="PROSITE" id="PS01081">
    <property type="entry name" value="HTH_TETR_1"/>
    <property type="match status" value="1"/>
</dbReference>
<evidence type="ECO:0000313" key="6">
    <source>
        <dbReference type="EMBL" id="GAA5148292.1"/>
    </source>
</evidence>
<accession>A0ABP9PKS0</accession>
<evidence type="ECO:0000313" key="7">
    <source>
        <dbReference type="Proteomes" id="UP001428817"/>
    </source>
</evidence>
<dbReference type="Gene3D" id="1.10.10.60">
    <property type="entry name" value="Homeodomain-like"/>
    <property type="match status" value="1"/>
</dbReference>
<name>A0ABP9PKS0_9PSEU</name>
<evidence type="ECO:0000256" key="3">
    <source>
        <dbReference type="ARBA" id="ARBA00023163"/>
    </source>
</evidence>
<sequence length="202" mass="22283">MTELGLRERRQRRQRAELVSAGMRLFAERGFDATTVDEVADAAGVSRRTLFRYFGSKGDIVMEWARGTTSLLTAALRTRPLAEEPLTSLHAAFAAMCASIGGSSEDIRSVIEMIERSPSLRPYSLLKHARWEDALAELLAERRPELDPMRAALLARVSVAAFRTALDEWLRAAPGEADPLAEVNRAFALLTRLCPADAAGER</sequence>
<feature type="DNA-binding region" description="H-T-H motif" evidence="4">
    <location>
        <begin position="35"/>
        <end position="54"/>
    </location>
</feature>
<dbReference type="PRINTS" id="PR00455">
    <property type="entry name" value="HTHTETR"/>
</dbReference>
<reference evidence="7" key="1">
    <citation type="journal article" date="2019" name="Int. J. Syst. Evol. Microbiol.">
        <title>The Global Catalogue of Microorganisms (GCM) 10K type strain sequencing project: providing services to taxonomists for standard genome sequencing and annotation.</title>
        <authorList>
            <consortium name="The Broad Institute Genomics Platform"/>
            <consortium name="The Broad Institute Genome Sequencing Center for Infectious Disease"/>
            <person name="Wu L."/>
            <person name="Ma J."/>
        </authorList>
    </citation>
    <scope>NUCLEOTIDE SEQUENCE [LARGE SCALE GENOMIC DNA]</scope>
    <source>
        <strain evidence="7">JCM 18303</strain>
    </source>
</reference>
<dbReference type="PROSITE" id="PS50977">
    <property type="entry name" value="HTH_TETR_2"/>
    <property type="match status" value="1"/>
</dbReference>
<dbReference type="Proteomes" id="UP001428817">
    <property type="component" value="Unassembled WGS sequence"/>
</dbReference>
<dbReference type="RefSeq" id="WP_185062622.1">
    <property type="nucleotide sequence ID" value="NZ_BAABJP010000004.1"/>
</dbReference>
<dbReference type="InterPro" id="IPR001647">
    <property type="entry name" value="HTH_TetR"/>
</dbReference>
<keyword evidence="3" id="KW-0804">Transcription</keyword>
<keyword evidence="1" id="KW-0805">Transcription regulation</keyword>
<dbReference type="PANTHER" id="PTHR30055:SF238">
    <property type="entry name" value="MYCOFACTOCIN BIOSYNTHESIS TRANSCRIPTIONAL REGULATOR MFTR-RELATED"/>
    <property type="match status" value="1"/>
</dbReference>
<evidence type="ECO:0000259" key="5">
    <source>
        <dbReference type="PROSITE" id="PS50977"/>
    </source>
</evidence>
<dbReference type="InterPro" id="IPR041347">
    <property type="entry name" value="MftR_C"/>
</dbReference>
<dbReference type="Pfam" id="PF00440">
    <property type="entry name" value="TetR_N"/>
    <property type="match status" value="1"/>
</dbReference>
<protein>
    <submittedName>
        <fullName evidence="6">TetR family transcriptional regulator</fullName>
    </submittedName>
</protein>